<evidence type="ECO:0000256" key="7">
    <source>
        <dbReference type="ARBA" id="ARBA00023306"/>
    </source>
</evidence>
<dbReference type="STRING" id="554055.A0A2P6VIV6"/>
<sequence length="608" mass="62647">MKETIAAVLALAEQFAAEGQPAAAVKCLTPLCGDGSGALPAVVSAARLRLANLLLQHFDNVHEAKTVLLLAEQELRQTGGNHPLKCEVWDALARCNQRLGAVAAEQGALAAGLKACRAGATSKDKEVLARWRAYFHFRLAEHSLVHAGPEAASEALAQLESDGALALTAGERALRLLCRATLALTAGDPAAASPLLEQASAAIDEAGSGGPPALHAHLCCHHAVLAVSMAVLAGRISELTLDEQGNIPLLAQLQQLLAGAGGAPWSYHWVSTPAVSTLGQLLHASLLRSLGKGASAAACLAAAAETVAEQLAVLGIDLQGVEGQLGVAAIWEGRIYCQLSVLCQEQRVLAALQACKLTAAAELLQGLTALLGRFPSLLREAVPMTQMLLGHYCHSVGEHGAAAAHFQRVLRSEGAAPLHDGAALAAALAELQGDPEGTTGGQRRAAEALEVRGLRELPHMLGLPVHDRVAALTLSALLALRAGDASSAALMLTRALKTGHGQLGNTQMVAQVLNVMAPVQAAKGDRTGAEQMLGSSLTLAKAAGDLPTLVTAARGQLRMFLDTPGEQERASKQKAYVERKAGDLAGVVAAAAAAPQHAALLAWQPPQG</sequence>
<evidence type="ECO:0000256" key="4">
    <source>
        <dbReference type="ARBA" id="ARBA00022776"/>
    </source>
</evidence>
<keyword evidence="3" id="KW-0132">Cell division</keyword>
<dbReference type="EMBL" id="LHPF02000005">
    <property type="protein sequence ID" value="PSC74019.1"/>
    <property type="molecule type" value="Genomic_DNA"/>
</dbReference>
<evidence type="ECO:0000313" key="8">
    <source>
        <dbReference type="EMBL" id="PSC74019.1"/>
    </source>
</evidence>
<dbReference type="OrthoDB" id="5565328at2759"/>
<comment type="subcellular location">
    <subcellularLocation>
        <location evidence="1">Nucleus</location>
    </subcellularLocation>
</comment>
<comment type="caution">
    <text evidence="8">The sequence shown here is derived from an EMBL/GenBank/DDBJ whole genome shotgun (WGS) entry which is preliminary data.</text>
</comment>
<dbReference type="GO" id="GO:0005634">
    <property type="term" value="C:nucleus"/>
    <property type="evidence" value="ECO:0007669"/>
    <property type="project" value="UniProtKB-SubCell"/>
</dbReference>
<proteinExistence type="inferred from homology"/>
<evidence type="ECO:0000256" key="1">
    <source>
        <dbReference type="ARBA" id="ARBA00004123"/>
    </source>
</evidence>
<protein>
    <submittedName>
        <fullName evidence="8">MAU2 chromatid cohesion factor-like protein</fullName>
    </submittedName>
</protein>
<dbReference type="GO" id="GO:0007059">
    <property type="term" value="P:chromosome segregation"/>
    <property type="evidence" value="ECO:0007669"/>
    <property type="project" value="UniProtKB-KW"/>
</dbReference>
<dbReference type="Pfam" id="PF10345">
    <property type="entry name" value="Cohesin_load"/>
    <property type="match status" value="1"/>
</dbReference>
<evidence type="ECO:0000256" key="5">
    <source>
        <dbReference type="ARBA" id="ARBA00022829"/>
    </source>
</evidence>
<keyword evidence="4" id="KW-0498">Mitosis</keyword>
<accession>A0A2P6VIV6</accession>
<dbReference type="InterPro" id="IPR019440">
    <property type="entry name" value="MAU2"/>
</dbReference>
<comment type="similarity">
    <text evidence="2">Belongs to the SCC4/mau-2 family.</text>
</comment>
<keyword evidence="7" id="KW-0131">Cell cycle</keyword>
<evidence type="ECO:0000256" key="6">
    <source>
        <dbReference type="ARBA" id="ARBA00023242"/>
    </source>
</evidence>
<name>A0A2P6VIV6_9CHLO</name>
<evidence type="ECO:0000256" key="2">
    <source>
        <dbReference type="ARBA" id="ARBA00008585"/>
    </source>
</evidence>
<gene>
    <name evidence="8" type="ORF">C2E20_2757</name>
</gene>
<keyword evidence="6" id="KW-0539">Nucleus</keyword>
<reference evidence="8 9" key="1">
    <citation type="journal article" date="2018" name="Plant J.">
        <title>Genome sequences of Chlorella sorokiniana UTEX 1602 and Micractinium conductrix SAG 241.80: implications to maltose excretion by a green alga.</title>
        <authorList>
            <person name="Arriola M.B."/>
            <person name="Velmurugan N."/>
            <person name="Zhang Y."/>
            <person name="Plunkett M.H."/>
            <person name="Hondzo H."/>
            <person name="Barney B.M."/>
        </authorList>
    </citation>
    <scope>NUCLEOTIDE SEQUENCE [LARGE SCALE GENOMIC DNA]</scope>
    <source>
        <strain evidence="8 9">SAG 241.80</strain>
    </source>
</reference>
<evidence type="ECO:0000256" key="3">
    <source>
        <dbReference type="ARBA" id="ARBA00022618"/>
    </source>
</evidence>
<evidence type="ECO:0000313" key="9">
    <source>
        <dbReference type="Proteomes" id="UP000239649"/>
    </source>
</evidence>
<dbReference type="Proteomes" id="UP000239649">
    <property type="component" value="Unassembled WGS sequence"/>
</dbReference>
<keyword evidence="5" id="KW-0159">Chromosome partition</keyword>
<dbReference type="AlphaFoldDB" id="A0A2P6VIV6"/>
<keyword evidence="9" id="KW-1185">Reference proteome</keyword>
<dbReference type="PANTHER" id="PTHR21394">
    <property type="entry name" value="MAU2 CHROMATID COHESION FACTOR HOMOLOG"/>
    <property type="match status" value="1"/>
</dbReference>
<organism evidence="8 9">
    <name type="scientific">Micractinium conductrix</name>
    <dbReference type="NCBI Taxonomy" id="554055"/>
    <lineage>
        <taxon>Eukaryota</taxon>
        <taxon>Viridiplantae</taxon>
        <taxon>Chlorophyta</taxon>
        <taxon>core chlorophytes</taxon>
        <taxon>Trebouxiophyceae</taxon>
        <taxon>Chlorellales</taxon>
        <taxon>Chlorellaceae</taxon>
        <taxon>Chlorella clade</taxon>
        <taxon>Micractinium</taxon>
    </lineage>
</organism>
<dbReference type="GO" id="GO:0051301">
    <property type="term" value="P:cell division"/>
    <property type="evidence" value="ECO:0007669"/>
    <property type="project" value="UniProtKB-KW"/>
</dbReference>
<dbReference type="GO" id="GO:0007064">
    <property type="term" value="P:mitotic sister chromatid cohesion"/>
    <property type="evidence" value="ECO:0007669"/>
    <property type="project" value="InterPro"/>
</dbReference>